<dbReference type="InterPro" id="IPR023393">
    <property type="entry name" value="START-like_dom_sf"/>
</dbReference>
<dbReference type="Gene3D" id="3.30.530.20">
    <property type="match status" value="1"/>
</dbReference>
<gene>
    <name evidence="3" type="ORF">ACFOZ4_31770</name>
</gene>
<comment type="caution">
    <text evidence="3">The sequence shown here is derived from an EMBL/GenBank/DDBJ whole genome shotgun (WGS) entry which is preliminary data.</text>
</comment>
<name>A0ABV8LXK7_9ACTN</name>
<evidence type="ECO:0000313" key="4">
    <source>
        <dbReference type="Proteomes" id="UP001595816"/>
    </source>
</evidence>
<protein>
    <submittedName>
        <fullName evidence="3">SRPBCC domain-containing protein</fullName>
    </submittedName>
</protein>
<sequence>MNDRSVIHDTFTLERIYPAARARVFAAFASVESKEAWGATSEVEPGERATSIDEFDFRIGGRERFTVRRRGTSYRNDALYYDIVPDRRIVYSYEIYADGTRISVSVATIEFTDSRAGTTVTWTEQGVYLDGIDGAQAPVLRVGGTTELLDSLTRHLRDSPRHDTMEV</sequence>
<evidence type="ECO:0000256" key="1">
    <source>
        <dbReference type="ARBA" id="ARBA00006817"/>
    </source>
</evidence>
<evidence type="ECO:0000259" key="2">
    <source>
        <dbReference type="Pfam" id="PF08327"/>
    </source>
</evidence>
<dbReference type="SUPFAM" id="SSF55961">
    <property type="entry name" value="Bet v1-like"/>
    <property type="match status" value="1"/>
</dbReference>
<organism evidence="3 4">
    <name type="scientific">Hamadaea flava</name>
    <dbReference type="NCBI Taxonomy" id="1742688"/>
    <lineage>
        <taxon>Bacteria</taxon>
        <taxon>Bacillati</taxon>
        <taxon>Actinomycetota</taxon>
        <taxon>Actinomycetes</taxon>
        <taxon>Micromonosporales</taxon>
        <taxon>Micromonosporaceae</taxon>
        <taxon>Hamadaea</taxon>
    </lineage>
</organism>
<dbReference type="RefSeq" id="WP_253763091.1">
    <property type="nucleotide sequence ID" value="NZ_JAMZDZ010000001.1"/>
</dbReference>
<proteinExistence type="inferred from homology"/>
<reference evidence="4" key="1">
    <citation type="journal article" date="2019" name="Int. J. Syst. Evol. Microbiol.">
        <title>The Global Catalogue of Microorganisms (GCM) 10K type strain sequencing project: providing services to taxonomists for standard genome sequencing and annotation.</title>
        <authorList>
            <consortium name="The Broad Institute Genomics Platform"/>
            <consortium name="The Broad Institute Genome Sequencing Center for Infectious Disease"/>
            <person name="Wu L."/>
            <person name="Ma J."/>
        </authorList>
    </citation>
    <scope>NUCLEOTIDE SEQUENCE [LARGE SCALE GENOMIC DNA]</scope>
    <source>
        <strain evidence="4">CGMCC 4.7289</strain>
    </source>
</reference>
<feature type="domain" description="Activator of Hsp90 ATPase homologue 1/2-like C-terminal" evidence="2">
    <location>
        <begin position="19"/>
        <end position="156"/>
    </location>
</feature>
<accession>A0ABV8LXK7</accession>
<dbReference type="Proteomes" id="UP001595816">
    <property type="component" value="Unassembled WGS sequence"/>
</dbReference>
<evidence type="ECO:0000313" key="3">
    <source>
        <dbReference type="EMBL" id="MFC4135214.1"/>
    </source>
</evidence>
<dbReference type="Pfam" id="PF08327">
    <property type="entry name" value="AHSA1"/>
    <property type="match status" value="1"/>
</dbReference>
<dbReference type="EMBL" id="JBHSAY010000020">
    <property type="protein sequence ID" value="MFC4135214.1"/>
    <property type="molecule type" value="Genomic_DNA"/>
</dbReference>
<comment type="similarity">
    <text evidence="1">Belongs to the AHA1 family.</text>
</comment>
<keyword evidence="4" id="KW-1185">Reference proteome</keyword>
<dbReference type="InterPro" id="IPR013538">
    <property type="entry name" value="ASHA1/2-like_C"/>
</dbReference>